<evidence type="ECO:0000313" key="2">
    <source>
        <dbReference type="EMBL" id="MBB5142471.1"/>
    </source>
</evidence>
<keyword evidence="1" id="KW-0732">Signal</keyword>
<dbReference type="AlphaFoldDB" id="A0A7W8BZB4"/>
<comment type="caution">
    <text evidence="2">The sequence shown here is derived from an EMBL/GenBank/DDBJ whole genome shotgun (WGS) entry which is preliminary data.</text>
</comment>
<feature type="signal peptide" evidence="1">
    <location>
        <begin position="1"/>
        <end position="26"/>
    </location>
</feature>
<gene>
    <name evidence="2" type="ORF">HNQ38_000534</name>
</gene>
<keyword evidence="2" id="KW-0489">Methyltransferase</keyword>
<organism evidence="2 3">
    <name type="scientific">Desulfovibrio intestinalis</name>
    <dbReference type="NCBI Taxonomy" id="58621"/>
    <lineage>
        <taxon>Bacteria</taxon>
        <taxon>Pseudomonadati</taxon>
        <taxon>Thermodesulfobacteriota</taxon>
        <taxon>Desulfovibrionia</taxon>
        <taxon>Desulfovibrionales</taxon>
        <taxon>Desulfovibrionaceae</taxon>
        <taxon>Desulfovibrio</taxon>
    </lineage>
</organism>
<evidence type="ECO:0000256" key="1">
    <source>
        <dbReference type="SAM" id="SignalP"/>
    </source>
</evidence>
<dbReference type="SUPFAM" id="SSF57884">
    <property type="entry name" value="Ada DNA repair protein, N-terminal domain (N-Ada 10)"/>
    <property type="match status" value="1"/>
</dbReference>
<dbReference type="Gene3D" id="3.40.10.10">
    <property type="entry name" value="DNA Methylphosphotriester Repair Domain"/>
    <property type="match status" value="1"/>
</dbReference>
<dbReference type="GO" id="GO:0008168">
    <property type="term" value="F:methyltransferase activity"/>
    <property type="evidence" value="ECO:0007669"/>
    <property type="project" value="UniProtKB-KW"/>
</dbReference>
<dbReference type="EMBL" id="JACHGO010000001">
    <property type="protein sequence ID" value="MBB5142471.1"/>
    <property type="molecule type" value="Genomic_DNA"/>
</dbReference>
<evidence type="ECO:0000313" key="3">
    <source>
        <dbReference type="Proteomes" id="UP000539075"/>
    </source>
</evidence>
<proteinExistence type="predicted"/>
<keyword evidence="2" id="KW-0808">Transferase</keyword>
<protein>
    <submittedName>
        <fullName evidence="2">Methylphosphotriester-DNA--protein-cysteine methyltransferase</fullName>
    </submittedName>
</protein>
<keyword evidence="3" id="KW-1185">Reference proteome</keyword>
<name>A0A7W8BZB4_9BACT</name>
<sequence length="76" mass="8220">MPRILTIVFVLTLALLAATPGMTAQAEWPAYRGNAKSRIYHNSGCKYFNCKACTVPLVSPQEARAKGFRACKVCGG</sequence>
<dbReference type="GO" id="GO:0032259">
    <property type="term" value="P:methylation"/>
    <property type="evidence" value="ECO:0007669"/>
    <property type="project" value="UniProtKB-KW"/>
</dbReference>
<accession>A0A7W8BZB4</accession>
<reference evidence="2 3" key="1">
    <citation type="submission" date="2020-08" db="EMBL/GenBank/DDBJ databases">
        <title>Genomic Encyclopedia of Type Strains, Phase IV (KMG-IV): sequencing the most valuable type-strain genomes for metagenomic binning, comparative biology and taxonomic classification.</title>
        <authorList>
            <person name="Goeker M."/>
        </authorList>
    </citation>
    <scope>NUCLEOTIDE SEQUENCE [LARGE SCALE GENOMIC DNA]</scope>
    <source>
        <strain evidence="2 3">DSM 11275</strain>
    </source>
</reference>
<feature type="chain" id="PRO_5030835784" evidence="1">
    <location>
        <begin position="27"/>
        <end position="76"/>
    </location>
</feature>
<dbReference type="InterPro" id="IPR035451">
    <property type="entry name" value="Ada-like_dom_sf"/>
</dbReference>
<dbReference type="Proteomes" id="UP000539075">
    <property type="component" value="Unassembled WGS sequence"/>
</dbReference>